<dbReference type="AlphaFoldDB" id="A0A7T8BBR9"/>
<protein>
    <recommendedName>
        <fullName evidence="3">DUF4406 domain-containing protein</fullName>
    </recommendedName>
</protein>
<dbReference type="KEGG" id="bhc:JFL75_05400"/>
<dbReference type="RefSeq" id="WP_215627659.1">
    <property type="nucleotide sequence ID" value="NZ_CP067089.2"/>
</dbReference>
<name>A0A7T8BBR9_9SPIR</name>
<evidence type="ECO:0000313" key="2">
    <source>
        <dbReference type="Proteomes" id="UP000595917"/>
    </source>
</evidence>
<proteinExistence type="predicted"/>
<keyword evidence="2" id="KW-1185">Reference proteome</keyword>
<reference evidence="1" key="1">
    <citation type="submission" date="2021-01" db="EMBL/GenBank/DDBJ databases">
        <title>Description of Breznakiella homolactica.</title>
        <authorList>
            <person name="Song Y."/>
            <person name="Brune A."/>
        </authorList>
    </citation>
    <scope>NUCLEOTIDE SEQUENCE</scope>
    <source>
        <strain evidence="1">RmG30</strain>
    </source>
</reference>
<evidence type="ECO:0008006" key="3">
    <source>
        <dbReference type="Google" id="ProtNLM"/>
    </source>
</evidence>
<dbReference type="EMBL" id="CP067089">
    <property type="protein sequence ID" value="QQO10355.1"/>
    <property type="molecule type" value="Genomic_DNA"/>
</dbReference>
<gene>
    <name evidence="1" type="ORF">JFL75_05400</name>
</gene>
<evidence type="ECO:0000313" key="1">
    <source>
        <dbReference type="EMBL" id="QQO10355.1"/>
    </source>
</evidence>
<organism evidence="1 2">
    <name type="scientific">Breznakiella homolactica</name>
    <dbReference type="NCBI Taxonomy" id="2798577"/>
    <lineage>
        <taxon>Bacteria</taxon>
        <taxon>Pseudomonadati</taxon>
        <taxon>Spirochaetota</taxon>
        <taxon>Spirochaetia</taxon>
        <taxon>Spirochaetales</taxon>
        <taxon>Breznakiellaceae</taxon>
        <taxon>Breznakiella</taxon>
    </lineage>
</organism>
<dbReference type="Proteomes" id="UP000595917">
    <property type="component" value="Chromosome"/>
</dbReference>
<accession>A0A7T8BBR9</accession>
<sequence>MKIITICGSLKFEADIKQYTERLALEGNCVLSIIYPVKAKEEYTHEEIDLLHKEHFMKIQLSDSIFVVNKHGYIGNAVKDEIAYAQKLNKEVLYLENIQS</sequence>